<dbReference type="GO" id="GO:0016787">
    <property type="term" value="F:hydrolase activity"/>
    <property type="evidence" value="ECO:0007669"/>
    <property type="project" value="UniProtKB-KW"/>
</dbReference>
<accession>A0A9Q1JEI9</accession>
<comment type="subcellular location">
    <subcellularLocation>
        <location evidence="2">Nucleus</location>
    </subcellularLocation>
</comment>
<dbReference type="Proteomes" id="UP001152622">
    <property type="component" value="Chromosome 1"/>
</dbReference>
<evidence type="ECO:0000256" key="7">
    <source>
        <dbReference type="ARBA" id="ARBA00023242"/>
    </source>
</evidence>
<evidence type="ECO:0000256" key="3">
    <source>
        <dbReference type="ARBA" id="ARBA00006958"/>
    </source>
</evidence>
<dbReference type="InterPro" id="IPR027806">
    <property type="entry name" value="HARBI1_dom"/>
</dbReference>
<keyword evidence="11" id="KW-1185">Reference proteome</keyword>
<evidence type="ECO:0000256" key="8">
    <source>
        <dbReference type="SAM" id="MobiDB-lite"/>
    </source>
</evidence>
<comment type="similarity">
    <text evidence="3">Belongs to the HARBI1 family.</text>
</comment>
<evidence type="ECO:0000256" key="6">
    <source>
        <dbReference type="ARBA" id="ARBA00022801"/>
    </source>
</evidence>
<keyword evidence="5" id="KW-0479">Metal-binding</keyword>
<evidence type="ECO:0000259" key="9">
    <source>
        <dbReference type="Pfam" id="PF13359"/>
    </source>
</evidence>
<dbReference type="OrthoDB" id="8939214at2759"/>
<feature type="compositionally biased region" description="Basic and acidic residues" evidence="8">
    <location>
        <begin position="150"/>
        <end position="161"/>
    </location>
</feature>
<feature type="domain" description="DDE Tnp4" evidence="9">
    <location>
        <begin position="36"/>
        <end position="126"/>
    </location>
</feature>
<organism evidence="10 11">
    <name type="scientific">Synaphobranchus kaupii</name>
    <name type="common">Kaup's arrowtooth eel</name>
    <dbReference type="NCBI Taxonomy" id="118154"/>
    <lineage>
        <taxon>Eukaryota</taxon>
        <taxon>Metazoa</taxon>
        <taxon>Chordata</taxon>
        <taxon>Craniata</taxon>
        <taxon>Vertebrata</taxon>
        <taxon>Euteleostomi</taxon>
        <taxon>Actinopterygii</taxon>
        <taxon>Neopterygii</taxon>
        <taxon>Teleostei</taxon>
        <taxon>Anguilliformes</taxon>
        <taxon>Synaphobranchidae</taxon>
        <taxon>Synaphobranchus</taxon>
    </lineage>
</organism>
<evidence type="ECO:0000256" key="1">
    <source>
        <dbReference type="ARBA" id="ARBA00001968"/>
    </source>
</evidence>
<dbReference type="AlphaFoldDB" id="A0A9Q1JEI9"/>
<comment type="caution">
    <text evidence="10">The sequence shown here is derived from an EMBL/GenBank/DDBJ whole genome shotgun (WGS) entry which is preliminary data.</text>
</comment>
<evidence type="ECO:0000256" key="5">
    <source>
        <dbReference type="ARBA" id="ARBA00022723"/>
    </source>
</evidence>
<evidence type="ECO:0000313" key="10">
    <source>
        <dbReference type="EMBL" id="KAJ8381284.1"/>
    </source>
</evidence>
<gene>
    <name evidence="10" type="ORF">SKAU_G00020620</name>
</gene>
<dbReference type="PANTHER" id="PTHR22930:SF206">
    <property type="entry name" value="NUCLEASE HARBI1"/>
    <property type="match status" value="1"/>
</dbReference>
<evidence type="ECO:0000256" key="2">
    <source>
        <dbReference type="ARBA" id="ARBA00004123"/>
    </source>
</evidence>
<protein>
    <recommendedName>
        <fullName evidence="9">DDE Tnp4 domain-containing protein</fullName>
    </recommendedName>
</protein>
<sequence>MMMLTEEQERYLQDVPKELWAEGGHNIGLTRSAGQKSKFVNNVEIPIHLIGDPAYPLKRWLLKGFTQHHHLTRDQQKLNFRLSSARMVVENAFGRLKGRWRCLLKRNDIDIKLMSDVVAACCVLHNVCELNKEHYLPEWNVEPPQPEDDQGNHPREGEQDVSEIREAIMTML</sequence>
<name>A0A9Q1JEI9_SYNKA</name>
<dbReference type="PANTHER" id="PTHR22930">
    <property type="match status" value="1"/>
</dbReference>
<dbReference type="Pfam" id="PF13359">
    <property type="entry name" value="DDE_Tnp_4"/>
    <property type="match status" value="1"/>
</dbReference>
<keyword evidence="6" id="KW-0378">Hydrolase</keyword>
<dbReference type="GO" id="GO:0046872">
    <property type="term" value="F:metal ion binding"/>
    <property type="evidence" value="ECO:0007669"/>
    <property type="project" value="UniProtKB-KW"/>
</dbReference>
<dbReference type="GO" id="GO:0005634">
    <property type="term" value="C:nucleus"/>
    <property type="evidence" value="ECO:0007669"/>
    <property type="project" value="UniProtKB-SubCell"/>
</dbReference>
<dbReference type="GO" id="GO:0004518">
    <property type="term" value="F:nuclease activity"/>
    <property type="evidence" value="ECO:0007669"/>
    <property type="project" value="UniProtKB-KW"/>
</dbReference>
<proteinExistence type="inferred from homology"/>
<dbReference type="EMBL" id="JAINUF010000001">
    <property type="protein sequence ID" value="KAJ8381284.1"/>
    <property type="molecule type" value="Genomic_DNA"/>
</dbReference>
<reference evidence="10" key="1">
    <citation type="journal article" date="2023" name="Science">
        <title>Genome structures resolve the early diversification of teleost fishes.</title>
        <authorList>
            <person name="Parey E."/>
            <person name="Louis A."/>
            <person name="Montfort J."/>
            <person name="Bouchez O."/>
            <person name="Roques C."/>
            <person name="Iampietro C."/>
            <person name="Lluch J."/>
            <person name="Castinel A."/>
            <person name="Donnadieu C."/>
            <person name="Desvignes T."/>
            <person name="Floi Bucao C."/>
            <person name="Jouanno E."/>
            <person name="Wen M."/>
            <person name="Mejri S."/>
            <person name="Dirks R."/>
            <person name="Jansen H."/>
            <person name="Henkel C."/>
            <person name="Chen W.J."/>
            <person name="Zahm M."/>
            <person name="Cabau C."/>
            <person name="Klopp C."/>
            <person name="Thompson A.W."/>
            <person name="Robinson-Rechavi M."/>
            <person name="Braasch I."/>
            <person name="Lecointre G."/>
            <person name="Bobe J."/>
            <person name="Postlethwait J.H."/>
            <person name="Berthelot C."/>
            <person name="Roest Crollius H."/>
            <person name="Guiguen Y."/>
        </authorList>
    </citation>
    <scope>NUCLEOTIDE SEQUENCE</scope>
    <source>
        <strain evidence="10">WJC10195</strain>
    </source>
</reference>
<feature type="region of interest" description="Disordered" evidence="8">
    <location>
        <begin position="139"/>
        <end position="161"/>
    </location>
</feature>
<dbReference type="InterPro" id="IPR045249">
    <property type="entry name" value="HARBI1-like"/>
</dbReference>
<keyword evidence="7" id="KW-0539">Nucleus</keyword>
<comment type="cofactor">
    <cofactor evidence="1">
        <name>a divalent metal cation</name>
        <dbReference type="ChEBI" id="CHEBI:60240"/>
    </cofactor>
</comment>
<keyword evidence="4" id="KW-0540">Nuclease</keyword>
<evidence type="ECO:0000313" key="11">
    <source>
        <dbReference type="Proteomes" id="UP001152622"/>
    </source>
</evidence>
<evidence type="ECO:0000256" key="4">
    <source>
        <dbReference type="ARBA" id="ARBA00022722"/>
    </source>
</evidence>